<keyword evidence="7 10" id="KW-1133">Transmembrane helix</keyword>
<keyword evidence="8 10" id="KW-0472">Membrane</keyword>
<feature type="transmembrane region" description="Helical" evidence="10">
    <location>
        <begin position="20"/>
        <end position="45"/>
    </location>
</feature>
<dbReference type="Proteomes" id="UP000823891">
    <property type="component" value="Unassembled WGS sequence"/>
</dbReference>
<comment type="caution">
    <text evidence="12">The sequence shown here is derived from an EMBL/GenBank/DDBJ whole genome shotgun (WGS) entry which is preliminary data.</text>
</comment>
<evidence type="ECO:0000256" key="3">
    <source>
        <dbReference type="ARBA" id="ARBA00022475"/>
    </source>
</evidence>
<proteinExistence type="predicted"/>
<protein>
    <submittedName>
        <fullName evidence="12">ABC transporter ATP-binding protein/permease</fullName>
    </submittedName>
</protein>
<keyword evidence="3" id="KW-1003">Cell membrane</keyword>
<feature type="compositionally biased region" description="Polar residues" evidence="9">
    <location>
        <begin position="355"/>
        <end position="367"/>
    </location>
</feature>
<evidence type="ECO:0000256" key="9">
    <source>
        <dbReference type="SAM" id="MobiDB-lite"/>
    </source>
</evidence>
<keyword evidence="4 10" id="KW-0812">Transmembrane</keyword>
<dbReference type="GO" id="GO:0034040">
    <property type="term" value="F:ATPase-coupled lipid transmembrane transporter activity"/>
    <property type="evidence" value="ECO:0007669"/>
    <property type="project" value="TreeGrafter"/>
</dbReference>
<reference evidence="12" key="1">
    <citation type="journal article" date="2021" name="PeerJ">
        <title>Extensive microbial diversity within the chicken gut microbiome revealed by metagenomics and culture.</title>
        <authorList>
            <person name="Gilroy R."/>
            <person name="Ravi A."/>
            <person name="Getino M."/>
            <person name="Pursley I."/>
            <person name="Horton D.L."/>
            <person name="Alikhan N.F."/>
            <person name="Baker D."/>
            <person name="Gharbi K."/>
            <person name="Hall N."/>
            <person name="Watson M."/>
            <person name="Adriaenssens E.M."/>
            <person name="Foster-Nyarko E."/>
            <person name="Jarju S."/>
            <person name="Secka A."/>
            <person name="Antonio M."/>
            <person name="Oren A."/>
            <person name="Chaudhuri R.R."/>
            <person name="La Ragione R."/>
            <person name="Hildebrand F."/>
            <person name="Pallen M.J."/>
        </authorList>
    </citation>
    <scope>NUCLEOTIDE SEQUENCE</scope>
    <source>
        <strain evidence="12">USAMLcec2-132</strain>
    </source>
</reference>
<dbReference type="GO" id="GO:0005886">
    <property type="term" value="C:plasma membrane"/>
    <property type="evidence" value="ECO:0007669"/>
    <property type="project" value="UniProtKB-SubCell"/>
</dbReference>
<feature type="transmembrane region" description="Helical" evidence="10">
    <location>
        <begin position="57"/>
        <end position="78"/>
    </location>
</feature>
<evidence type="ECO:0000259" key="11">
    <source>
        <dbReference type="PROSITE" id="PS50893"/>
    </source>
</evidence>
<evidence type="ECO:0000256" key="7">
    <source>
        <dbReference type="ARBA" id="ARBA00022989"/>
    </source>
</evidence>
<gene>
    <name evidence="12" type="ORF">H9761_12240</name>
</gene>
<accession>A0A9D2NFD5</accession>
<dbReference type="Gene3D" id="3.40.50.300">
    <property type="entry name" value="P-loop containing nucleotide triphosphate hydrolases"/>
    <property type="match status" value="1"/>
</dbReference>
<dbReference type="InterPro" id="IPR003593">
    <property type="entry name" value="AAA+_ATPase"/>
</dbReference>
<feature type="domain" description="ABC transporter" evidence="11">
    <location>
        <begin position="387"/>
        <end position="625"/>
    </location>
</feature>
<sequence>MFKGLFFFIKQGWKYDKRYILWRVLYQFVNSMIPVAAALAPKYIIDELMGEARPERLVLYVGILAGYTFAAGALSVFFSMDGFTRRCRVAAEFDSERHRRLARADLERLEDPDFLDMQEKAKKFLYSDWHGFGYLLDSALNIVGQVFTLLGVAAIIATLDIRVVLIFVALTGVGTFFEGRAKEKAAQLTEQVSADQRGWMYYSGLFDNAAYAKEIRLNAIGDWLLKRERKYFTRVIQNLKQQNDGFIRSGLIGSACTLLQQCAAYAWLIVRTGQGAISVGSFTMYVSAVTTFASALRTVLDNLTEIRVYDRFYDRLDEYLSVPARLRGDGGDGDGDGQNDRRACGSSRKGGRACGSSQQSGRADSQGGSLGKERKKQRAVLQGEHVIEFQNVSFRYAGSSTWALRNVSLTLKPGMKLAVVGENGAGKTTFVKLLTRLYDPTEGEILMDGVPVREYDYDSYMEVFSAVFQDYRLFSFSLEENVALARPEDAGRVENALRRVGFGEKLDSLPKGIHTEVYKNFDETGFEPSGGEGQRIALARALYKDAPVVVLDEPTAALDPRAEFELYRHFDELTEGKTAVYISHRLSSTRFCDEIAVFAGGRIVERGTHEELMRRQGRYAELFEMQAQFYV</sequence>
<evidence type="ECO:0000256" key="5">
    <source>
        <dbReference type="ARBA" id="ARBA00022741"/>
    </source>
</evidence>
<dbReference type="SUPFAM" id="SSF90123">
    <property type="entry name" value="ABC transporter transmembrane region"/>
    <property type="match status" value="1"/>
</dbReference>
<evidence type="ECO:0000256" key="2">
    <source>
        <dbReference type="ARBA" id="ARBA00022448"/>
    </source>
</evidence>
<keyword evidence="5" id="KW-0547">Nucleotide-binding</keyword>
<name>A0A9D2NFD5_9FIRM</name>
<dbReference type="SUPFAM" id="SSF52540">
    <property type="entry name" value="P-loop containing nucleoside triphosphate hydrolases"/>
    <property type="match status" value="1"/>
</dbReference>
<evidence type="ECO:0000256" key="6">
    <source>
        <dbReference type="ARBA" id="ARBA00022840"/>
    </source>
</evidence>
<dbReference type="InterPro" id="IPR027417">
    <property type="entry name" value="P-loop_NTPase"/>
</dbReference>
<dbReference type="PANTHER" id="PTHR24221">
    <property type="entry name" value="ATP-BINDING CASSETTE SUB-FAMILY B"/>
    <property type="match status" value="1"/>
</dbReference>
<dbReference type="SMART" id="SM00382">
    <property type="entry name" value="AAA"/>
    <property type="match status" value="1"/>
</dbReference>
<dbReference type="InterPro" id="IPR003439">
    <property type="entry name" value="ABC_transporter-like_ATP-bd"/>
</dbReference>
<reference evidence="12" key="2">
    <citation type="submission" date="2021-04" db="EMBL/GenBank/DDBJ databases">
        <authorList>
            <person name="Gilroy R."/>
        </authorList>
    </citation>
    <scope>NUCLEOTIDE SEQUENCE</scope>
    <source>
        <strain evidence="12">USAMLcec2-132</strain>
    </source>
</reference>
<dbReference type="InterPro" id="IPR039421">
    <property type="entry name" value="Type_1_exporter"/>
</dbReference>
<dbReference type="PANTHER" id="PTHR24221:SF646">
    <property type="entry name" value="HAEMOLYSIN SECRETION ATP-BINDING PROTEIN"/>
    <property type="match status" value="1"/>
</dbReference>
<comment type="subcellular location">
    <subcellularLocation>
        <location evidence="1">Cell membrane</location>
        <topology evidence="1">Multi-pass membrane protein</topology>
    </subcellularLocation>
</comment>
<dbReference type="GO" id="GO:0016887">
    <property type="term" value="F:ATP hydrolysis activity"/>
    <property type="evidence" value="ECO:0007669"/>
    <property type="project" value="InterPro"/>
</dbReference>
<evidence type="ECO:0000256" key="10">
    <source>
        <dbReference type="SAM" id="Phobius"/>
    </source>
</evidence>
<dbReference type="GO" id="GO:0005524">
    <property type="term" value="F:ATP binding"/>
    <property type="evidence" value="ECO:0007669"/>
    <property type="project" value="UniProtKB-KW"/>
</dbReference>
<dbReference type="Gene3D" id="1.20.1560.10">
    <property type="entry name" value="ABC transporter type 1, transmembrane domain"/>
    <property type="match status" value="1"/>
</dbReference>
<dbReference type="Pfam" id="PF00005">
    <property type="entry name" value="ABC_tran"/>
    <property type="match status" value="1"/>
</dbReference>
<dbReference type="AlphaFoldDB" id="A0A9D2NFD5"/>
<dbReference type="FunFam" id="3.40.50.300:FF:000221">
    <property type="entry name" value="Multidrug ABC transporter ATP-binding protein"/>
    <property type="match status" value="1"/>
</dbReference>
<dbReference type="PROSITE" id="PS50893">
    <property type="entry name" value="ABC_TRANSPORTER_2"/>
    <property type="match status" value="1"/>
</dbReference>
<evidence type="ECO:0000313" key="13">
    <source>
        <dbReference type="Proteomes" id="UP000823891"/>
    </source>
</evidence>
<evidence type="ECO:0000256" key="1">
    <source>
        <dbReference type="ARBA" id="ARBA00004651"/>
    </source>
</evidence>
<evidence type="ECO:0000256" key="4">
    <source>
        <dbReference type="ARBA" id="ARBA00022692"/>
    </source>
</evidence>
<organism evidence="12 13">
    <name type="scientific">Candidatus Eisenbergiella merdavium</name>
    <dbReference type="NCBI Taxonomy" id="2838551"/>
    <lineage>
        <taxon>Bacteria</taxon>
        <taxon>Bacillati</taxon>
        <taxon>Bacillota</taxon>
        <taxon>Clostridia</taxon>
        <taxon>Lachnospirales</taxon>
        <taxon>Lachnospiraceae</taxon>
        <taxon>Eisenbergiella</taxon>
    </lineage>
</organism>
<evidence type="ECO:0000256" key="8">
    <source>
        <dbReference type="ARBA" id="ARBA00023136"/>
    </source>
</evidence>
<feature type="region of interest" description="Disordered" evidence="9">
    <location>
        <begin position="327"/>
        <end position="375"/>
    </location>
</feature>
<evidence type="ECO:0000313" key="12">
    <source>
        <dbReference type="EMBL" id="HJC24461.1"/>
    </source>
</evidence>
<keyword evidence="2" id="KW-0813">Transport</keyword>
<dbReference type="EMBL" id="DWWS01000044">
    <property type="protein sequence ID" value="HJC24461.1"/>
    <property type="molecule type" value="Genomic_DNA"/>
</dbReference>
<keyword evidence="6 12" id="KW-0067">ATP-binding</keyword>
<dbReference type="InterPro" id="IPR036640">
    <property type="entry name" value="ABC1_TM_sf"/>
</dbReference>